<dbReference type="InterPro" id="IPR000595">
    <property type="entry name" value="cNMP-bd_dom"/>
</dbReference>
<evidence type="ECO:0000313" key="5">
    <source>
        <dbReference type="EMBL" id="ANF53667.1"/>
    </source>
</evidence>
<keyword evidence="3" id="KW-0804">Transcription</keyword>
<dbReference type="Proteomes" id="UP000077603">
    <property type="component" value="Chromosome"/>
</dbReference>
<proteinExistence type="predicted"/>
<evidence type="ECO:0000313" key="6">
    <source>
        <dbReference type="Proteomes" id="UP000077603"/>
    </source>
</evidence>
<evidence type="ECO:0000259" key="4">
    <source>
        <dbReference type="PROSITE" id="PS51063"/>
    </source>
</evidence>
<dbReference type="InterPro" id="IPR014710">
    <property type="entry name" value="RmlC-like_jellyroll"/>
</dbReference>
<dbReference type="SUPFAM" id="SSF51206">
    <property type="entry name" value="cAMP-binding domain-like"/>
    <property type="match status" value="1"/>
</dbReference>
<evidence type="ECO:0000256" key="3">
    <source>
        <dbReference type="ARBA" id="ARBA00023163"/>
    </source>
</evidence>
<dbReference type="GO" id="GO:0003677">
    <property type="term" value="F:DNA binding"/>
    <property type="evidence" value="ECO:0007669"/>
    <property type="project" value="UniProtKB-KW"/>
</dbReference>
<dbReference type="InterPro" id="IPR018490">
    <property type="entry name" value="cNMP-bd_dom_sf"/>
</dbReference>
<dbReference type="PROSITE" id="PS51063">
    <property type="entry name" value="HTH_CRP_2"/>
    <property type="match status" value="1"/>
</dbReference>
<dbReference type="InterPro" id="IPR036390">
    <property type="entry name" value="WH_DNA-bd_sf"/>
</dbReference>
<name>A0A172Y381_9CAUL</name>
<organism evidence="5 6">
    <name type="scientific">Brevundimonas naejangsanensis</name>
    <dbReference type="NCBI Taxonomy" id="588932"/>
    <lineage>
        <taxon>Bacteria</taxon>
        <taxon>Pseudomonadati</taxon>
        <taxon>Pseudomonadota</taxon>
        <taxon>Alphaproteobacteria</taxon>
        <taxon>Caulobacterales</taxon>
        <taxon>Caulobacteraceae</taxon>
        <taxon>Brevundimonas</taxon>
    </lineage>
</organism>
<dbReference type="RefSeq" id="WP_025977682.1">
    <property type="nucleotide sequence ID" value="NZ_CP015614.1"/>
</dbReference>
<dbReference type="Gene3D" id="1.10.10.10">
    <property type="entry name" value="Winged helix-like DNA-binding domain superfamily/Winged helix DNA-binding domain"/>
    <property type="match status" value="1"/>
</dbReference>
<dbReference type="Pfam" id="PF00027">
    <property type="entry name" value="cNMP_binding"/>
    <property type="match status" value="1"/>
</dbReference>
<reference evidence="5 6" key="1">
    <citation type="journal article" date="2014" name="Genome Announc.">
        <title>Genome Sequence of a Promising Hydrogen-Producing Facultative Anaerobic Bacterium, Brevundimonas naejangsanensis Strain B1.</title>
        <authorList>
            <person name="Su H."/>
            <person name="Zhang T."/>
            <person name="Bao M."/>
            <person name="Jiang Y."/>
            <person name="Wang Y."/>
            <person name="Tan T."/>
        </authorList>
    </citation>
    <scope>NUCLEOTIDE SEQUENCE [LARGE SCALE GENOMIC DNA]</scope>
    <source>
        <strain evidence="5 6">B1</strain>
    </source>
</reference>
<sequence>MPDHSRLLEKKLERRDDLGEGEREALRSVLTHVVAKPAGCDIVSQDALVDHSSLVISGFCARYRDLSDGRRQYTQINIPGDFIDLHGFVLKRVDHGVRALTDCLVAEAPHNRLRTLTEQHPHLARLLWLETVVDAAMHREWLLALGRQEALERAALLVCEIYARLQTVGLARDGAFHFPIIQAEIANLLGMSAVHVNRTLKVMREAGWLEWTGPEVRILAWDRLAEAAEFNPAYLRLEKLPV</sequence>
<feature type="domain" description="HTH crp-type" evidence="4">
    <location>
        <begin position="148"/>
        <end position="222"/>
    </location>
</feature>
<dbReference type="STRING" id="588932.DA69_02185"/>
<dbReference type="OrthoDB" id="7584044at2"/>
<dbReference type="KEGG" id="bne:DA69_02185"/>
<keyword evidence="2" id="KW-0238">DNA-binding</keyword>
<dbReference type="InterPro" id="IPR012318">
    <property type="entry name" value="HTH_CRP"/>
</dbReference>
<keyword evidence="6" id="KW-1185">Reference proteome</keyword>
<dbReference type="eggNOG" id="COG0664">
    <property type="taxonomic scope" value="Bacteria"/>
</dbReference>
<dbReference type="Gene3D" id="2.60.120.10">
    <property type="entry name" value="Jelly Rolls"/>
    <property type="match status" value="1"/>
</dbReference>
<gene>
    <name evidence="5" type="ORF">DA69_02185</name>
</gene>
<dbReference type="SUPFAM" id="SSF46785">
    <property type="entry name" value="Winged helix' DNA-binding domain"/>
    <property type="match status" value="1"/>
</dbReference>
<dbReference type="CDD" id="cd00038">
    <property type="entry name" value="CAP_ED"/>
    <property type="match status" value="1"/>
</dbReference>
<keyword evidence="1" id="KW-0805">Transcription regulation</keyword>
<dbReference type="InterPro" id="IPR036388">
    <property type="entry name" value="WH-like_DNA-bd_sf"/>
</dbReference>
<evidence type="ECO:0000256" key="1">
    <source>
        <dbReference type="ARBA" id="ARBA00023015"/>
    </source>
</evidence>
<dbReference type="Pfam" id="PF13545">
    <property type="entry name" value="HTH_Crp_2"/>
    <property type="match status" value="1"/>
</dbReference>
<dbReference type="AlphaFoldDB" id="A0A172Y381"/>
<protein>
    <submittedName>
        <fullName evidence="5">Crp/Fnr family transcriptional regulator</fullName>
    </submittedName>
</protein>
<dbReference type="GO" id="GO:0006355">
    <property type="term" value="P:regulation of DNA-templated transcription"/>
    <property type="evidence" value="ECO:0007669"/>
    <property type="project" value="InterPro"/>
</dbReference>
<accession>A0A172Y381</accession>
<evidence type="ECO:0000256" key="2">
    <source>
        <dbReference type="ARBA" id="ARBA00023125"/>
    </source>
</evidence>
<dbReference type="EMBL" id="CP015614">
    <property type="protein sequence ID" value="ANF53667.1"/>
    <property type="molecule type" value="Genomic_DNA"/>
</dbReference>